<keyword evidence="2" id="KW-1185">Reference proteome</keyword>
<reference evidence="1" key="1">
    <citation type="submission" date="2024-02" db="EMBL/GenBank/DDBJ databases">
        <title>Metagenome Assembled Genome of Zalaria obscura JY119.</title>
        <authorList>
            <person name="Vighnesh L."/>
            <person name="Jagadeeshwari U."/>
            <person name="Venkata Ramana C."/>
            <person name="Sasikala C."/>
        </authorList>
    </citation>
    <scope>NUCLEOTIDE SEQUENCE</scope>
    <source>
        <strain evidence="1">JY119</strain>
    </source>
</reference>
<proteinExistence type="predicted"/>
<comment type="caution">
    <text evidence="1">The sequence shown here is derived from an EMBL/GenBank/DDBJ whole genome shotgun (WGS) entry which is preliminary data.</text>
</comment>
<sequence length="355" mass="40467">MGACMSSPSDEGEQKKKSQAIDRTIEEDSKKLRRECKILLLGSGESGKSTIVKQMKIIHQNGYSVDELALYRHTIYKNVIDCAKALIGAMRQFEIEPETAGNAAHCEYIMEYTVDPDPNSPLDQKVGEAITAIWKDPCIPKVWDHSSEFYLMDSASYFFDEVPRIAAPDYIPTEADVLRARTKTTGIYETRFQMGQLSIHMFDVGGQRSERKKWIHCFENVTSIIFCVALSEYDQVLLEASDQNRMMESLVLFDSVVNSRWFMRTSIILFLNKVDLFRQKLGRSPLGNYFPDYSGGNDVNRAAKYLLWRFNQVNRAHLNLYPHLTQATDTSNIRLVFAAVKETILQNALKDSGIL</sequence>
<protein>
    <submittedName>
        <fullName evidence="1">Guanine nucleotide-binding protein alpha-2 subunit</fullName>
    </submittedName>
</protein>
<dbReference type="EMBL" id="JAMKPW020000006">
    <property type="protein sequence ID" value="KAK8217364.1"/>
    <property type="molecule type" value="Genomic_DNA"/>
</dbReference>
<name>A0ACC3SLC9_9PEZI</name>
<evidence type="ECO:0000313" key="1">
    <source>
        <dbReference type="EMBL" id="KAK8217364.1"/>
    </source>
</evidence>
<dbReference type="Proteomes" id="UP001320706">
    <property type="component" value="Unassembled WGS sequence"/>
</dbReference>
<organism evidence="1 2">
    <name type="scientific">Zalaria obscura</name>
    <dbReference type="NCBI Taxonomy" id="2024903"/>
    <lineage>
        <taxon>Eukaryota</taxon>
        <taxon>Fungi</taxon>
        <taxon>Dikarya</taxon>
        <taxon>Ascomycota</taxon>
        <taxon>Pezizomycotina</taxon>
        <taxon>Dothideomycetes</taxon>
        <taxon>Dothideomycetidae</taxon>
        <taxon>Dothideales</taxon>
        <taxon>Zalariaceae</taxon>
        <taxon>Zalaria</taxon>
    </lineage>
</organism>
<gene>
    <name evidence="1" type="primary">GPA2</name>
    <name evidence="1" type="ORF">M8818_001617</name>
</gene>
<evidence type="ECO:0000313" key="2">
    <source>
        <dbReference type="Proteomes" id="UP001320706"/>
    </source>
</evidence>
<accession>A0ACC3SLC9</accession>